<dbReference type="GO" id="GO:0046168">
    <property type="term" value="P:glycerol-3-phosphate catabolic process"/>
    <property type="evidence" value="ECO:0007669"/>
    <property type="project" value="TreeGrafter"/>
</dbReference>
<dbReference type="Pfam" id="PF01266">
    <property type="entry name" value="DAO"/>
    <property type="match status" value="1"/>
</dbReference>
<dbReference type="InterPro" id="IPR036188">
    <property type="entry name" value="FAD/NAD-bd_sf"/>
</dbReference>
<dbReference type="Gene3D" id="1.10.8.870">
    <property type="entry name" value="Alpha-glycerophosphate oxidase, cap domain"/>
    <property type="match status" value="1"/>
</dbReference>
<keyword evidence="5 6" id="KW-0560">Oxidoreductase</keyword>
<evidence type="ECO:0000256" key="2">
    <source>
        <dbReference type="ARBA" id="ARBA00007330"/>
    </source>
</evidence>
<dbReference type="AlphaFoldDB" id="C8CIK3"/>
<dbReference type="InterPro" id="IPR006076">
    <property type="entry name" value="FAD-dep_OxRdtase"/>
</dbReference>
<dbReference type="InterPro" id="IPR000447">
    <property type="entry name" value="G3P_DH_FAD-dep"/>
</dbReference>
<dbReference type="NCBIfam" id="NF008899">
    <property type="entry name" value="PRK12266.1"/>
    <property type="match status" value="1"/>
</dbReference>
<evidence type="ECO:0000313" key="9">
    <source>
        <dbReference type="EMBL" id="ACV30047.1"/>
    </source>
</evidence>
<dbReference type="EMBL" id="GQ406244">
    <property type="protein sequence ID" value="ACV30047.1"/>
    <property type="molecule type" value="Genomic_DNA"/>
</dbReference>
<sequence>MADYDLAIIGGGINGAGIARDAAGRGLRVLLVEQHDLGSGTSSASTKLIHGGLRYLEHGAFRLVREALSERELLLRVAPHIVRPMRFVLPASPGPRSPLLIRIGLLLYDWLGARRILPATRTIDLTHHQAGQPLQRRFNTGFEYSDCAVDDARLVVLNALDAAQRGATVRTRTRVVRAEREDDWRLILNAQGHREVVTARVLVNAAGPWVGVVNETVLRLDGIGPLRLAKGSHIVVPKLFDHGRGYIFQNSDKRVVFALPFAEDFTLIGTTDEPFVGDLDAVAPSADEVIYLCRAVNEFFRTRVEPHQVVWAFAGVRSLYDDGRGKVEDVTREYHLTLDERYRQAPVLTVYGGKITTYRRLAEDALDMLAHLFQLHRAFTATAPLPGGDFHWNAIEGQVTQTRQSWPFLTEAETWRLLRAYGTRVERILAGLKRREDMAPFFGPLSAAEVRYLRAHEWARTVDDVLWRRSKLGLSLGATEKAALAQFMASEAAAAASRPPAKGEARG</sequence>
<dbReference type="InterPro" id="IPR031656">
    <property type="entry name" value="DAO_C"/>
</dbReference>
<dbReference type="PANTHER" id="PTHR11985:SF15">
    <property type="entry name" value="GLYCEROL-3-PHOSPHATE DEHYDROGENASE, MITOCHONDRIAL"/>
    <property type="match status" value="1"/>
</dbReference>
<evidence type="ECO:0000256" key="4">
    <source>
        <dbReference type="ARBA" id="ARBA00022827"/>
    </source>
</evidence>
<feature type="domain" description="FAD dependent oxidoreductase" evidence="7">
    <location>
        <begin position="5"/>
        <end position="358"/>
    </location>
</feature>
<name>C8CIK3_9BACT</name>
<dbReference type="PRINTS" id="PR01001">
    <property type="entry name" value="FADG3PDH"/>
</dbReference>
<dbReference type="SUPFAM" id="SSF51905">
    <property type="entry name" value="FAD/NAD(P)-binding domain"/>
    <property type="match status" value="1"/>
</dbReference>
<accession>C8CIK3</accession>
<dbReference type="PROSITE" id="PS00978">
    <property type="entry name" value="FAD_G3PDH_2"/>
    <property type="match status" value="1"/>
</dbReference>
<comment type="catalytic activity">
    <reaction evidence="6">
        <text>a quinone + sn-glycerol 3-phosphate = dihydroxyacetone phosphate + a quinol</text>
        <dbReference type="Rhea" id="RHEA:18977"/>
        <dbReference type="ChEBI" id="CHEBI:24646"/>
        <dbReference type="ChEBI" id="CHEBI:57597"/>
        <dbReference type="ChEBI" id="CHEBI:57642"/>
        <dbReference type="ChEBI" id="CHEBI:132124"/>
        <dbReference type="EC" id="1.1.5.3"/>
    </reaction>
</comment>
<proteinExistence type="inferred from homology"/>
<dbReference type="GO" id="GO:0004368">
    <property type="term" value="F:glycerol-3-phosphate dehydrogenase (quinone) activity"/>
    <property type="evidence" value="ECO:0007669"/>
    <property type="project" value="UniProtKB-EC"/>
</dbReference>
<feature type="domain" description="Alpha-glycerophosphate oxidase C-terminal" evidence="8">
    <location>
        <begin position="380"/>
        <end position="490"/>
    </location>
</feature>
<dbReference type="InterPro" id="IPR038299">
    <property type="entry name" value="DAO_C_sf"/>
</dbReference>
<evidence type="ECO:0000256" key="3">
    <source>
        <dbReference type="ARBA" id="ARBA00022630"/>
    </source>
</evidence>
<evidence type="ECO:0000256" key="6">
    <source>
        <dbReference type="RuleBase" id="RU361217"/>
    </source>
</evidence>
<evidence type="ECO:0000259" key="8">
    <source>
        <dbReference type="Pfam" id="PF16901"/>
    </source>
</evidence>
<dbReference type="NCBIfam" id="NF009906">
    <property type="entry name" value="PRK13369.1"/>
    <property type="match status" value="1"/>
</dbReference>
<evidence type="ECO:0000256" key="5">
    <source>
        <dbReference type="ARBA" id="ARBA00023002"/>
    </source>
</evidence>
<evidence type="ECO:0000259" key="7">
    <source>
        <dbReference type="Pfam" id="PF01266"/>
    </source>
</evidence>
<comment type="cofactor">
    <cofactor evidence="1 6">
        <name>FAD</name>
        <dbReference type="ChEBI" id="CHEBI:57692"/>
    </cofactor>
</comment>
<evidence type="ECO:0000256" key="1">
    <source>
        <dbReference type="ARBA" id="ARBA00001974"/>
    </source>
</evidence>
<keyword evidence="4" id="KW-0274">FAD</keyword>
<dbReference type="Gene3D" id="3.50.50.60">
    <property type="entry name" value="FAD/NAD(P)-binding domain"/>
    <property type="match status" value="1"/>
</dbReference>
<comment type="similarity">
    <text evidence="2 6">Belongs to the FAD-dependent glycerol-3-phosphate dehydrogenase family.</text>
</comment>
<protein>
    <recommendedName>
        <fullName evidence="6">Glycerol-3-phosphate dehydrogenase</fullName>
        <ecNumber evidence="6">1.1.5.3</ecNumber>
    </recommendedName>
</protein>
<organism evidence="9">
    <name type="scientific">uncultured bacterium B7P37metaSE</name>
    <dbReference type="NCBI Taxonomy" id="670783"/>
    <lineage>
        <taxon>Bacteria</taxon>
        <taxon>environmental samples</taxon>
    </lineage>
</organism>
<dbReference type="PROSITE" id="PS00977">
    <property type="entry name" value="FAD_G3PDH_1"/>
    <property type="match status" value="1"/>
</dbReference>
<keyword evidence="3 6" id="KW-0285">Flavoprotein</keyword>
<dbReference type="GO" id="GO:0009331">
    <property type="term" value="C:glycerol-3-phosphate dehydrogenase (FAD) complex"/>
    <property type="evidence" value="ECO:0007669"/>
    <property type="project" value="UniProtKB-UniRule"/>
</dbReference>
<reference evidence="9" key="1">
    <citation type="submission" date="2009-07" db="EMBL/GenBank/DDBJ databases">
        <title>Construction of a metagenomic library and prospecting for genes involved in antibiotic biosynthesis.</title>
        <authorList>
            <person name="Schuch V."/>
            <person name="Gomes E.S."/>
            <person name="Lemos E.G.M."/>
        </authorList>
    </citation>
    <scope>NUCLEOTIDE SEQUENCE</scope>
</reference>
<dbReference type="EC" id="1.1.5.3" evidence="6"/>
<dbReference type="Gene3D" id="3.30.9.10">
    <property type="entry name" value="D-Amino Acid Oxidase, subunit A, domain 2"/>
    <property type="match status" value="1"/>
</dbReference>
<dbReference type="Pfam" id="PF16901">
    <property type="entry name" value="DAO_C"/>
    <property type="match status" value="1"/>
</dbReference>
<dbReference type="Gene3D" id="6.10.250.1890">
    <property type="match status" value="1"/>
</dbReference>
<dbReference type="PANTHER" id="PTHR11985">
    <property type="entry name" value="GLYCEROL-3-PHOSPHATE DEHYDROGENASE"/>
    <property type="match status" value="1"/>
</dbReference>